<keyword evidence="2" id="KW-1185">Reference proteome</keyword>
<organism evidence="1 2">
    <name type="scientific">Rugosimonospora acidiphila</name>
    <dbReference type="NCBI Taxonomy" id="556531"/>
    <lineage>
        <taxon>Bacteria</taxon>
        <taxon>Bacillati</taxon>
        <taxon>Actinomycetota</taxon>
        <taxon>Actinomycetes</taxon>
        <taxon>Micromonosporales</taxon>
        <taxon>Micromonosporaceae</taxon>
        <taxon>Rugosimonospora</taxon>
    </lineage>
</organism>
<dbReference type="EMBL" id="BAABJQ010000026">
    <property type="protein sequence ID" value="GAA5196418.1"/>
    <property type="molecule type" value="Genomic_DNA"/>
</dbReference>
<sequence>MIDSLTAFTVVPEYGRSRTVYQVLVGDQSAPVAQLRKDSAYDSLRPLAAFTGPGLDQHVGWVSAFRARGVDRVEVGRVEHRGGSTWSGERWSFAQAGLPELRGEQVGLGGKLRGRLPLQGFVDGVLSVHLRFGAPGLNGFDLTRFSGVRARYGVEIHDPRISRLLVLACVVHYNVFQDADPRQVAIDYTSNPFRD</sequence>
<reference evidence="2" key="1">
    <citation type="journal article" date="2019" name="Int. J. Syst. Evol. Microbiol.">
        <title>The Global Catalogue of Microorganisms (GCM) 10K type strain sequencing project: providing services to taxonomists for standard genome sequencing and annotation.</title>
        <authorList>
            <consortium name="The Broad Institute Genomics Platform"/>
            <consortium name="The Broad Institute Genome Sequencing Center for Infectious Disease"/>
            <person name="Wu L."/>
            <person name="Ma J."/>
        </authorList>
    </citation>
    <scope>NUCLEOTIDE SEQUENCE [LARGE SCALE GENOMIC DNA]</scope>
    <source>
        <strain evidence="2">JCM 18304</strain>
    </source>
</reference>
<proteinExistence type="predicted"/>
<dbReference type="RefSeq" id="WP_345636176.1">
    <property type="nucleotide sequence ID" value="NZ_BAABJQ010000026.1"/>
</dbReference>
<evidence type="ECO:0000313" key="1">
    <source>
        <dbReference type="EMBL" id="GAA5196418.1"/>
    </source>
</evidence>
<gene>
    <name evidence="1" type="ORF">GCM10023322_65310</name>
</gene>
<evidence type="ECO:0000313" key="2">
    <source>
        <dbReference type="Proteomes" id="UP001501570"/>
    </source>
</evidence>
<accession>A0ABP9SJN2</accession>
<name>A0ABP9SJN2_9ACTN</name>
<dbReference type="Proteomes" id="UP001501570">
    <property type="component" value="Unassembled WGS sequence"/>
</dbReference>
<comment type="caution">
    <text evidence="1">The sequence shown here is derived from an EMBL/GenBank/DDBJ whole genome shotgun (WGS) entry which is preliminary data.</text>
</comment>
<protein>
    <submittedName>
        <fullName evidence="1">Uncharacterized protein</fullName>
    </submittedName>
</protein>